<dbReference type="InterPro" id="IPR009839">
    <property type="entry name" value="SseB_N"/>
</dbReference>
<dbReference type="Pfam" id="PF07179">
    <property type="entry name" value="SseB"/>
    <property type="match status" value="1"/>
</dbReference>
<dbReference type="Proteomes" id="UP001501469">
    <property type="component" value="Unassembled WGS sequence"/>
</dbReference>
<evidence type="ECO:0000259" key="1">
    <source>
        <dbReference type="Pfam" id="PF07179"/>
    </source>
</evidence>
<dbReference type="Pfam" id="PF14581">
    <property type="entry name" value="SseB_C"/>
    <property type="match status" value="1"/>
</dbReference>
<feature type="domain" description="SseB protein N-terminal" evidence="1">
    <location>
        <begin position="25"/>
        <end position="142"/>
    </location>
</feature>
<name>A0ABP7T8T9_9BACT</name>
<evidence type="ECO:0000313" key="3">
    <source>
        <dbReference type="EMBL" id="GAA4022500.1"/>
    </source>
</evidence>
<dbReference type="EMBL" id="BAABDK010000001">
    <property type="protein sequence ID" value="GAA4022500.1"/>
    <property type="molecule type" value="Genomic_DNA"/>
</dbReference>
<evidence type="ECO:0000313" key="4">
    <source>
        <dbReference type="Proteomes" id="UP001501469"/>
    </source>
</evidence>
<accession>A0ABP7T8T9</accession>
<proteinExistence type="predicted"/>
<protein>
    <submittedName>
        <fullName evidence="3">Enhanced serine sensitivity protein SseB</fullName>
    </submittedName>
</protein>
<feature type="domain" description="SseB protein C-terminal" evidence="2">
    <location>
        <begin position="157"/>
        <end position="261"/>
    </location>
</feature>
<dbReference type="RefSeq" id="WP_345049386.1">
    <property type="nucleotide sequence ID" value="NZ_BAABDK010000001.1"/>
</dbReference>
<sequence length="262" mass="28851">MGLFDFLKRQPEAIPGPAFEATATLEELLKLATSDPAYRPEFYRRILVEPLVVITDENPEQVVTQQTTLSAGSTLRVQAFPDGSVPVFTSPERIFDGEGPQAKVAYVQMKGRNLMETLHGATLVLNPYSEVVKQMPPEEIAQILAGTMLDIGKQVTIQKDTQVLLGQPAVYPTAMTEGLARLLSQEPRVRAAYLGWIHDPADSLPPHYILCLDVEGEMAAIARQVGYVGQQFLGPNEPLDIVQADESSLTSYFRETTPFYTG</sequence>
<reference evidence="4" key="1">
    <citation type="journal article" date="2019" name="Int. J. Syst. Evol. Microbiol.">
        <title>The Global Catalogue of Microorganisms (GCM) 10K type strain sequencing project: providing services to taxonomists for standard genome sequencing and annotation.</title>
        <authorList>
            <consortium name="The Broad Institute Genomics Platform"/>
            <consortium name="The Broad Institute Genome Sequencing Center for Infectious Disease"/>
            <person name="Wu L."/>
            <person name="Ma J."/>
        </authorList>
    </citation>
    <scope>NUCLEOTIDE SEQUENCE [LARGE SCALE GENOMIC DNA]</scope>
    <source>
        <strain evidence="4">JCM 17225</strain>
    </source>
</reference>
<organism evidence="3 4">
    <name type="scientific">Hymenobacter glaciei</name>
    <dbReference type="NCBI Taxonomy" id="877209"/>
    <lineage>
        <taxon>Bacteria</taxon>
        <taxon>Pseudomonadati</taxon>
        <taxon>Bacteroidota</taxon>
        <taxon>Cytophagia</taxon>
        <taxon>Cytophagales</taxon>
        <taxon>Hymenobacteraceae</taxon>
        <taxon>Hymenobacter</taxon>
    </lineage>
</organism>
<evidence type="ECO:0000259" key="2">
    <source>
        <dbReference type="Pfam" id="PF14581"/>
    </source>
</evidence>
<gene>
    <name evidence="3" type="primary">sseB</name>
    <name evidence="3" type="ORF">GCM10022409_02800</name>
</gene>
<comment type="caution">
    <text evidence="3">The sequence shown here is derived from an EMBL/GenBank/DDBJ whole genome shotgun (WGS) entry which is preliminary data.</text>
</comment>
<dbReference type="InterPro" id="IPR027945">
    <property type="entry name" value="SseB_C"/>
</dbReference>
<keyword evidence="4" id="KW-1185">Reference proteome</keyword>